<dbReference type="EMBL" id="JACYTN010000045">
    <property type="protein sequence ID" value="MBD8501228.1"/>
    <property type="molecule type" value="Genomic_DNA"/>
</dbReference>
<protein>
    <recommendedName>
        <fullName evidence="3">Lipoprotein</fullName>
    </recommendedName>
</protein>
<dbReference type="Proteomes" id="UP000634529">
    <property type="component" value="Unassembled WGS sequence"/>
</dbReference>
<gene>
    <name evidence="1" type="ORF">IFO66_23420</name>
</gene>
<dbReference type="RefSeq" id="WP_192027430.1">
    <property type="nucleotide sequence ID" value="NZ_JACYTN010000045.1"/>
</dbReference>
<keyword evidence="2" id="KW-1185">Reference proteome</keyword>
<reference evidence="1 2" key="1">
    <citation type="submission" date="2020-09" db="EMBL/GenBank/DDBJ databases">
        <title>Paenibacillus sp. CAU 1523 isolated from sand of Haeundae Beach.</title>
        <authorList>
            <person name="Kim W."/>
        </authorList>
    </citation>
    <scope>NUCLEOTIDE SEQUENCE [LARGE SCALE GENOMIC DNA]</scope>
    <source>
        <strain evidence="1 2">CAU 1523</strain>
    </source>
</reference>
<proteinExistence type="predicted"/>
<organism evidence="1 2">
    <name type="scientific">Paenibacillus arenosi</name>
    <dbReference type="NCBI Taxonomy" id="2774142"/>
    <lineage>
        <taxon>Bacteria</taxon>
        <taxon>Bacillati</taxon>
        <taxon>Bacillota</taxon>
        <taxon>Bacilli</taxon>
        <taxon>Bacillales</taxon>
        <taxon>Paenibacillaceae</taxon>
        <taxon>Paenibacillus</taxon>
    </lineage>
</organism>
<name>A0ABR9B4B8_9BACL</name>
<accession>A0ABR9B4B8</accession>
<comment type="caution">
    <text evidence="1">The sequence shown here is derived from an EMBL/GenBank/DDBJ whole genome shotgun (WGS) entry which is preliminary data.</text>
</comment>
<evidence type="ECO:0008006" key="3">
    <source>
        <dbReference type="Google" id="ProtNLM"/>
    </source>
</evidence>
<dbReference type="PROSITE" id="PS51257">
    <property type="entry name" value="PROKAR_LIPOPROTEIN"/>
    <property type="match status" value="1"/>
</dbReference>
<evidence type="ECO:0000313" key="2">
    <source>
        <dbReference type="Proteomes" id="UP000634529"/>
    </source>
</evidence>
<evidence type="ECO:0000313" key="1">
    <source>
        <dbReference type="EMBL" id="MBD8501228.1"/>
    </source>
</evidence>
<sequence length="159" mass="18248">MKKTLLLLLFLLTVGCSEHQTIDESDLTLFLKNENFSPTLTVKYDDGYHLIRENENGVIIYFLEGKAGGKFIYSRNASSIHKSGIYIGGFKAGSFTMYVSNTKLESQTDYFKVIFEDGSEKVVKFKEGNKVYRIFDARVKNLENVIAFYNENGEQIFKY</sequence>